<protein>
    <submittedName>
        <fullName evidence="2">Uncharacterized protein</fullName>
    </submittedName>
</protein>
<reference evidence="3 4" key="1">
    <citation type="submission" date="2019-02" db="EMBL/GenBank/DDBJ databases">
        <title>The genomic architecture of introgression among sibling species of bacteria.</title>
        <authorList>
            <person name="Cavassim M.I.A."/>
            <person name="Moeskjaer S."/>
            <person name="Moslemi C."/>
            <person name="Fields B."/>
            <person name="Bachmann A."/>
            <person name="Vilhjalmsson B."/>
            <person name="Schierup M.H."/>
            <person name="Young J.P.W."/>
            <person name="Andersen S.U."/>
        </authorList>
    </citation>
    <scope>NUCLEOTIDE SEQUENCE [LARGE SCALE GENOMIC DNA]</scope>
    <source>
        <strain evidence="2 4">SM145A</strain>
        <strain evidence="1 3">SM151B</strain>
    </source>
</reference>
<dbReference type="Proteomes" id="UP000293652">
    <property type="component" value="Unassembled WGS sequence"/>
</dbReference>
<dbReference type="EMBL" id="SIPS01000010">
    <property type="protein sequence ID" value="TAW13800.1"/>
    <property type="molecule type" value="Genomic_DNA"/>
</dbReference>
<gene>
    <name evidence="2" type="ORF">ELI03_33900</name>
    <name evidence="1" type="ORF">ELI19_34465</name>
</gene>
<evidence type="ECO:0000313" key="4">
    <source>
        <dbReference type="Proteomes" id="UP000293652"/>
    </source>
</evidence>
<organism evidence="2 4">
    <name type="scientific">Rhizobium leguminosarum</name>
    <dbReference type="NCBI Taxonomy" id="384"/>
    <lineage>
        <taxon>Bacteria</taxon>
        <taxon>Pseudomonadati</taxon>
        <taxon>Pseudomonadota</taxon>
        <taxon>Alphaproteobacteria</taxon>
        <taxon>Hyphomicrobiales</taxon>
        <taxon>Rhizobiaceae</taxon>
        <taxon>Rhizobium/Agrobacterium group</taxon>
        <taxon>Rhizobium</taxon>
    </lineage>
</organism>
<proteinExistence type="predicted"/>
<dbReference type="Proteomes" id="UP000292036">
    <property type="component" value="Unassembled WGS sequence"/>
</dbReference>
<evidence type="ECO:0000313" key="3">
    <source>
        <dbReference type="Proteomes" id="UP000292036"/>
    </source>
</evidence>
<accession>A0A444HWT0</accession>
<name>A0A444HWT0_RHILE</name>
<evidence type="ECO:0000313" key="2">
    <source>
        <dbReference type="EMBL" id="TAX65336.1"/>
    </source>
</evidence>
<dbReference type="EMBL" id="SIPC01000007">
    <property type="protein sequence ID" value="TAX65336.1"/>
    <property type="molecule type" value="Genomic_DNA"/>
</dbReference>
<comment type="caution">
    <text evidence="2">The sequence shown here is derived from an EMBL/GenBank/DDBJ whole genome shotgun (WGS) entry which is preliminary data.</text>
</comment>
<dbReference type="AlphaFoldDB" id="A0A444HWT0"/>
<sequence>MALVALSTMIELSLCAPTNVEARTMLIMDAIRSVMLSDFPSFHPLRFVPHEAGGAVGKSLHLIVSNDISRAPAPMGRKGRLKRLEAFADCVEGAILCPSPLLFCLGFLGFHLDLPISSMATSLLP</sequence>
<evidence type="ECO:0000313" key="1">
    <source>
        <dbReference type="EMBL" id="TAW13800.1"/>
    </source>
</evidence>